<evidence type="ECO:0000313" key="5">
    <source>
        <dbReference type="EMBL" id="VAX22189.1"/>
    </source>
</evidence>
<dbReference type="SUPFAM" id="SSF53649">
    <property type="entry name" value="Alkaline phosphatase-like"/>
    <property type="match status" value="1"/>
</dbReference>
<organism evidence="5">
    <name type="scientific">hydrothermal vent metagenome</name>
    <dbReference type="NCBI Taxonomy" id="652676"/>
    <lineage>
        <taxon>unclassified sequences</taxon>
        <taxon>metagenomes</taxon>
        <taxon>ecological metagenomes</taxon>
    </lineage>
</organism>
<dbReference type="GO" id="GO:0000287">
    <property type="term" value="F:magnesium ion binding"/>
    <property type="evidence" value="ECO:0007669"/>
    <property type="project" value="InterPro"/>
</dbReference>
<dbReference type="EMBL" id="UOGD01000218">
    <property type="protein sequence ID" value="VAX22189.1"/>
    <property type="molecule type" value="Genomic_DNA"/>
</dbReference>
<name>A0A3B1BW67_9ZZZZ</name>
<keyword evidence="2" id="KW-0479">Metal-binding</keyword>
<dbReference type="InterPro" id="IPR010045">
    <property type="entry name" value="DeoB"/>
</dbReference>
<dbReference type="InterPro" id="IPR006124">
    <property type="entry name" value="Metalloenzyme"/>
</dbReference>
<dbReference type="GO" id="GO:0043094">
    <property type="term" value="P:metabolic compound salvage"/>
    <property type="evidence" value="ECO:0007669"/>
    <property type="project" value="InterPro"/>
</dbReference>
<comment type="similarity">
    <text evidence="1">Belongs to the phosphopentomutase family.</text>
</comment>
<dbReference type="GO" id="GO:0009117">
    <property type="term" value="P:nucleotide metabolic process"/>
    <property type="evidence" value="ECO:0007669"/>
    <property type="project" value="InterPro"/>
</dbReference>
<dbReference type="GO" id="GO:0008973">
    <property type="term" value="F:phosphopentomutase activity"/>
    <property type="evidence" value="ECO:0007669"/>
    <property type="project" value="InterPro"/>
</dbReference>
<dbReference type="GO" id="GO:0005829">
    <property type="term" value="C:cytosol"/>
    <property type="evidence" value="ECO:0007669"/>
    <property type="project" value="TreeGrafter"/>
</dbReference>
<evidence type="ECO:0000256" key="3">
    <source>
        <dbReference type="ARBA" id="ARBA00023211"/>
    </source>
</evidence>
<dbReference type="Gene3D" id="3.40.720.10">
    <property type="entry name" value="Alkaline Phosphatase, subunit A"/>
    <property type="match status" value="1"/>
</dbReference>
<evidence type="ECO:0000256" key="1">
    <source>
        <dbReference type="ARBA" id="ARBA00010373"/>
    </source>
</evidence>
<dbReference type="Pfam" id="PF01676">
    <property type="entry name" value="Metalloenzyme"/>
    <property type="match status" value="1"/>
</dbReference>
<feature type="domain" description="Metalloenzyme" evidence="4">
    <location>
        <begin position="5"/>
        <end position="298"/>
    </location>
</feature>
<dbReference type="PANTHER" id="PTHR21110">
    <property type="entry name" value="PHOSPHOPENTOMUTASE"/>
    <property type="match status" value="1"/>
</dbReference>
<proteinExistence type="inferred from homology"/>
<evidence type="ECO:0000259" key="4">
    <source>
        <dbReference type="Pfam" id="PF01676"/>
    </source>
</evidence>
<dbReference type="AlphaFoldDB" id="A0A3B1BW67"/>
<protein>
    <submittedName>
        <fullName evidence="5">Phosphoglyceromutase</fullName>
    </submittedName>
</protein>
<dbReference type="PANTHER" id="PTHR21110:SF0">
    <property type="entry name" value="PHOSPHOPENTOMUTASE"/>
    <property type="match status" value="1"/>
</dbReference>
<accession>A0A3B1BW67</accession>
<sequence length="300" mass="34327">MHSTLMIFLDGVGIGEKDPTKNPFFQRSFKFFNQVFSETPHLENQNISRNNKYIFPVDACMNIEGLPQSGTGQTSIYCGINASAEIGQHFGPYAHSRLKPLIKEKNIFQSFKDMELKISFANAFPQVFFDYINSGKTRINVTSVMSMDSKMRFNDINDLKKENAISAEITNRRWVEKLNYDITIIKPEKAAQRLLNIASKNDFTLFEYFHSDHVGHGRLASEKEQLLSDLDQYLYYILTNIDKKITLLICSDHGNLEDMSVKGHTLNPALGISAGNNAEYLMRNITHLYDIKPAIMELYK</sequence>
<gene>
    <name evidence="5" type="ORF">MNBD_IGNAVI01-2537</name>
</gene>
<evidence type="ECO:0000256" key="2">
    <source>
        <dbReference type="ARBA" id="ARBA00022723"/>
    </source>
</evidence>
<dbReference type="InterPro" id="IPR017850">
    <property type="entry name" value="Alkaline_phosphatase_core_sf"/>
</dbReference>
<keyword evidence="3" id="KW-0464">Manganese</keyword>
<reference evidence="5" key="1">
    <citation type="submission" date="2018-06" db="EMBL/GenBank/DDBJ databases">
        <authorList>
            <person name="Zhirakovskaya E."/>
        </authorList>
    </citation>
    <scope>NUCLEOTIDE SEQUENCE</scope>
</reference>